<keyword evidence="3" id="KW-1185">Reference proteome</keyword>
<accession>A0A7L5BG58</accession>
<evidence type="ECO:0000313" key="3">
    <source>
        <dbReference type="Proteomes" id="UP000464865"/>
    </source>
</evidence>
<dbReference type="Proteomes" id="UP000464865">
    <property type="component" value="Chromosome M15-11"/>
</dbReference>
<dbReference type="KEGG" id="roy:G3A56_07355"/>
<evidence type="ECO:0000313" key="2">
    <source>
        <dbReference type="EMBL" id="QIB37831.1"/>
    </source>
</evidence>
<organism evidence="2 3">
    <name type="scientific">Rhizobium oryzihabitans</name>
    <dbReference type="NCBI Taxonomy" id="2267833"/>
    <lineage>
        <taxon>Bacteria</taxon>
        <taxon>Pseudomonadati</taxon>
        <taxon>Pseudomonadota</taxon>
        <taxon>Alphaproteobacteria</taxon>
        <taxon>Hyphomicrobiales</taxon>
        <taxon>Rhizobiaceae</taxon>
        <taxon>Rhizobium/Agrobacterium group</taxon>
        <taxon>Rhizobium</taxon>
    </lineage>
</organism>
<dbReference type="AlphaFoldDB" id="A0A7L5BG58"/>
<dbReference type="RefSeq" id="WP_003491968.1">
    <property type="nucleotide sequence ID" value="NZ_CP048632.1"/>
</dbReference>
<sequence>MAEEVKLTGVRAKLKAHKDANAGNRTVTLDESGVVCTVPKFINHGKWMRAQRIAKRDHAKAQVAFVAETVLFEGEKLNITEVSELLSAGDTLQLIGEVFGGDDEADGAGEDGEGNGTTQTK</sequence>
<proteinExistence type="predicted"/>
<protein>
    <submittedName>
        <fullName evidence="2">Uncharacterized protein</fullName>
    </submittedName>
</protein>
<reference evidence="2 3" key="1">
    <citation type="submission" date="2020-02" db="EMBL/GenBank/DDBJ databases">
        <title>Plant-Promoting Endophytic Bacterium Rhizobium oryzihabitans sp. nov., Isolated from the Root of Rice.</title>
        <authorList>
            <person name="zhao J."/>
            <person name="Zhang G."/>
        </authorList>
    </citation>
    <scope>NUCLEOTIDE SEQUENCE [LARGE SCALE GENOMIC DNA]</scope>
    <source>
        <strain evidence="2 3">M15</strain>
    </source>
</reference>
<evidence type="ECO:0000256" key="1">
    <source>
        <dbReference type="SAM" id="MobiDB-lite"/>
    </source>
</evidence>
<feature type="compositionally biased region" description="Acidic residues" evidence="1">
    <location>
        <begin position="100"/>
        <end position="113"/>
    </location>
</feature>
<name>A0A7L5BG58_9HYPH</name>
<feature type="region of interest" description="Disordered" evidence="1">
    <location>
        <begin position="100"/>
        <end position="121"/>
    </location>
</feature>
<dbReference type="EMBL" id="CP048632">
    <property type="protein sequence ID" value="QIB37831.1"/>
    <property type="molecule type" value="Genomic_DNA"/>
</dbReference>
<gene>
    <name evidence="2" type="ORF">G3A56_07355</name>
</gene>